<dbReference type="AlphaFoldDB" id="F1Z4F9"/>
<evidence type="ECO:0000313" key="2">
    <source>
        <dbReference type="EMBL" id="EGD60569.1"/>
    </source>
</evidence>
<comment type="caution">
    <text evidence="2">The sequence shown here is derived from an EMBL/GenBank/DDBJ whole genome shotgun (WGS) entry which is preliminary data.</text>
</comment>
<organism evidence="2 3">
    <name type="scientific">Novosphingobium nitrogenifigens DSM 19370</name>
    <dbReference type="NCBI Taxonomy" id="983920"/>
    <lineage>
        <taxon>Bacteria</taxon>
        <taxon>Pseudomonadati</taxon>
        <taxon>Pseudomonadota</taxon>
        <taxon>Alphaproteobacteria</taxon>
        <taxon>Sphingomonadales</taxon>
        <taxon>Sphingomonadaceae</taxon>
        <taxon>Novosphingobium</taxon>
    </lineage>
</organism>
<feature type="region of interest" description="Disordered" evidence="1">
    <location>
        <begin position="1"/>
        <end position="53"/>
    </location>
</feature>
<dbReference type="EMBL" id="AEWJ01000018">
    <property type="protein sequence ID" value="EGD60569.1"/>
    <property type="molecule type" value="Genomic_DNA"/>
</dbReference>
<sequence>MSGKHGPCARPEIRHRSEKQGLGRTGMDGGVSDNRAINGVQARAGGPRRGGCR</sequence>
<name>F1Z4F9_9SPHN</name>
<feature type="compositionally biased region" description="Basic and acidic residues" evidence="1">
    <location>
        <begin position="11"/>
        <end position="21"/>
    </location>
</feature>
<reference evidence="2 3" key="1">
    <citation type="journal article" date="2012" name="J. Bacteriol.">
        <title>Draft Genome Sequence of Novosphingobium nitrogenifigens Y88T.</title>
        <authorList>
            <person name="Strabala T.J."/>
            <person name="Macdonald L."/>
            <person name="Liu V."/>
            <person name="Smit A.M."/>
        </authorList>
    </citation>
    <scope>NUCLEOTIDE SEQUENCE [LARGE SCALE GENOMIC DNA]</scope>
    <source>
        <strain evidence="2 3">DSM 19370</strain>
    </source>
</reference>
<protein>
    <submittedName>
        <fullName evidence="2">Uncharacterized protein</fullName>
    </submittedName>
</protein>
<dbReference type="InParanoid" id="F1Z4F9"/>
<evidence type="ECO:0000256" key="1">
    <source>
        <dbReference type="SAM" id="MobiDB-lite"/>
    </source>
</evidence>
<evidence type="ECO:0000313" key="3">
    <source>
        <dbReference type="Proteomes" id="UP000004728"/>
    </source>
</evidence>
<dbReference type="Proteomes" id="UP000004728">
    <property type="component" value="Unassembled WGS sequence"/>
</dbReference>
<gene>
    <name evidence="2" type="ORF">Y88_2859</name>
</gene>
<accession>F1Z4F9</accession>
<dbReference type="HOGENOM" id="CLU_3064079_0_0_5"/>
<keyword evidence="3" id="KW-1185">Reference proteome</keyword>
<proteinExistence type="predicted"/>